<sequence>MESLKNSRKYILMLIDIILINLSYILAYCFRFNFDIPTYELARFKNDAIIITVIYLIVFYLFKLYKNLWIYASMDEFLIAIYACIVGNLLGTIYGFTFGERLPLSVDILSGIIIIILVAGFRMSFRIVREYLDGKVKSHIIYDKRVLVVGAGKAGTMIVNEMKFCNEVNYLPVAFIDDDKYKVGTSVAGVEVMGTRNNIVQLAKQLDIDEILIAIAAIDMKTKKELLDICKETGCKVKLIPGIYEIIDGKVTLNKLREVNFEDLLGRDPVKLDMEQINDYIKGTTVMVTGGGGSIGSELCRQIIKFNPKELIILDNYENNAYILQQEFRRNGIFENVKYIITSVKDKKKLDLIFNKYRPEIVFHAAAHKHVPLMEENPSEAIKNNIFGTLNVVLCSDKYKVKKFVLISTDKAVNPTNIMGATKRVCEMIIQSIDKRSKTQFAAVRFGNVLGSNGSVVPLFIEQIKNGGPVTVTHKDINRFFMTIPEASQLVLQAGVYAKGGEIFVLDMEDPVRIYDLACDLIRLSGYVPNKDISIEFIGLRPGEKLYEEVLTKEEGLNRTCHNKIFVGRPTFEDFNSLMVKINEFKTIVEEDDREKIIYKLEEIVPTYKRFESEVAVSNFI</sequence>
<keyword evidence="5" id="KW-1185">Reference proteome</keyword>
<evidence type="ECO:0000256" key="1">
    <source>
        <dbReference type="ARBA" id="ARBA00007430"/>
    </source>
</evidence>
<evidence type="ECO:0000313" key="4">
    <source>
        <dbReference type="EMBL" id="EET85916.1"/>
    </source>
</evidence>
<dbReference type="InterPro" id="IPR036291">
    <property type="entry name" value="NAD(P)-bd_dom_sf"/>
</dbReference>
<feature type="transmembrane region" description="Helical" evidence="2">
    <location>
        <begin position="48"/>
        <end position="65"/>
    </location>
</feature>
<dbReference type="InterPro" id="IPR051203">
    <property type="entry name" value="Polysaccharide_Synthase-Rel"/>
</dbReference>
<reference evidence="4 5" key="1">
    <citation type="submission" date="2009-06" db="EMBL/GenBank/DDBJ databases">
        <title>The draft genome of Clostridium carboxidivorans P7.</title>
        <authorList>
            <consortium name="US DOE Joint Genome Institute (JGI-PGF)"/>
            <person name="Lucas S."/>
            <person name="Copeland A."/>
            <person name="Lapidus A."/>
            <person name="Glavina del Rio T."/>
            <person name="Tice H."/>
            <person name="Bruce D."/>
            <person name="Goodwin L."/>
            <person name="Pitluck S."/>
            <person name="Larimer F."/>
            <person name="Land M.L."/>
            <person name="Hauser L."/>
            <person name="Hemme C.L."/>
        </authorList>
    </citation>
    <scope>NUCLEOTIDE SEQUENCE [LARGE SCALE GENOMIC DNA]</scope>
    <source>
        <strain evidence="4 5">P7</strain>
    </source>
</reference>
<dbReference type="SUPFAM" id="SSF51735">
    <property type="entry name" value="NAD(P)-binding Rossmann-fold domains"/>
    <property type="match status" value="1"/>
</dbReference>
<keyword evidence="2" id="KW-1133">Transmembrane helix</keyword>
<dbReference type="KEGG" id="cck:Ccar_14245"/>
<dbReference type="OrthoDB" id="9803111at2"/>
<gene>
    <name evidence="4" type="ORF">CcarbDRAFT_3645</name>
</gene>
<feature type="transmembrane region" description="Helical" evidence="2">
    <location>
        <begin position="102"/>
        <end position="121"/>
    </location>
</feature>
<dbReference type="PANTHER" id="PTHR43318:SF1">
    <property type="entry name" value="POLYSACCHARIDE BIOSYNTHESIS PROTEIN EPSC-RELATED"/>
    <property type="match status" value="1"/>
</dbReference>
<protein>
    <submittedName>
        <fullName evidence="4">Polysaccharide biosynthesis protein CapD</fullName>
    </submittedName>
</protein>
<dbReference type="PATRIC" id="fig|536227.13.peg.2985"/>
<keyword evidence="2" id="KW-0472">Membrane</keyword>
<comment type="similarity">
    <text evidence="1">Belongs to the polysaccharide synthase family.</text>
</comment>
<name>C6PXX8_9CLOT</name>
<feature type="domain" description="Polysaccharide biosynthesis protein CapD-like" evidence="3">
    <location>
        <begin position="286"/>
        <end position="568"/>
    </location>
</feature>
<evidence type="ECO:0000256" key="2">
    <source>
        <dbReference type="SAM" id="Phobius"/>
    </source>
</evidence>
<dbReference type="Pfam" id="PF13727">
    <property type="entry name" value="CoA_binding_3"/>
    <property type="match status" value="1"/>
</dbReference>
<evidence type="ECO:0000259" key="3">
    <source>
        <dbReference type="Pfam" id="PF02719"/>
    </source>
</evidence>
<dbReference type="EMBL" id="ACVI01000071">
    <property type="protein sequence ID" value="EET85916.1"/>
    <property type="molecule type" value="Genomic_DNA"/>
</dbReference>
<dbReference type="InterPro" id="IPR029063">
    <property type="entry name" value="SAM-dependent_MTases_sf"/>
</dbReference>
<feature type="transmembrane region" description="Helical" evidence="2">
    <location>
        <begin position="77"/>
        <end position="96"/>
    </location>
</feature>
<dbReference type="PANTHER" id="PTHR43318">
    <property type="entry name" value="UDP-N-ACETYLGLUCOSAMINE 4,6-DEHYDRATASE"/>
    <property type="match status" value="1"/>
</dbReference>
<feature type="transmembrane region" description="Helical" evidence="2">
    <location>
        <begin position="10"/>
        <end position="28"/>
    </location>
</feature>
<comment type="caution">
    <text evidence="4">The sequence shown here is derived from an EMBL/GenBank/DDBJ whole genome shotgun (WGS) entry which is preliminary data.</text>
</comment>
<dbReference type="STRING" id="536227.Ccar_14245"/>
<dbReference type="CDD" id="cd05237">
    <property type="entry name" value="UDP_invert_4-6DH_SDR_e"/>
    <property type="match status" value="1"/>
</dbReference>
<evidence type="ECO:0000313" key="5">
    <source>
        <dbReference type="Proteomes" id="UP000004198"/>
    </source>
</evidence>
<dbReference type="Proteomes" id="UP000004198">
    <property type="component" value="Unassembled WGS sequence"/>
</dbReference>
<accession>C6PXX8</accession>
<dbReference type="AlphaFoldDB" id="C6PXX8"/>
<keyword evidence="2" id="KW-0812">Transmembrane</keyword>
<organism evidence="4 5">
    <name type="scientific">Clostridium carboxidivorans P7</name>
    <dbReference type="NCBI Taxonomy" id="536227"/>
    <lineage>
        <taxon>Bacteria</taxon>
        <taxon>Bacillati</taxon>
        <taxon>Bacillota</taxon>
        <taxon>Clostridia</taxon>
        <taxon>Eubacteriales</taxon>
        <taxon>Clostridiaceae</taxon>
        <taxon>Clostridium</taxon>
    </lineage>
</organism>
<dbReference type="SUPFAM" id="SSF53335">
    <property type="entry name" value="S-adenosyl-L-methionine-dependent methyltransferases"/>
    <property type="match status" value="1"/>
</dbReference>
<dbReference type="eggNOG" id="COG1086">
    <property type="taxonomic scope" value="Bacteria"/>
</dbReference>
<proteinExistence type="inferred from homology"/>
<dbReference type="InterPro" id="IPR003869">
    <property type="entry name" value="Polysac_CapD-like"/>
</dbReference>
<dbReference type="Gene3D" id="3.40.50.720">
    <property type="entry name" value="NAD(P)-binding Rossmann-like Domain"/>
    <property type="match status" value="2"/>
</dbReference>
<dbReference type="RefSeq" id="WP_007062530.1">
    <property type="nucleotide sequence ID" value="NZ_ACVI01000071.1"/>
</dbReference>
<dbReference type="Pfam" id="PF02719">
    <property type="entry name" value="Polysacc_synt_2"/>
    <property type="match status" value="1"/>
</dbReference>